<feature type="repeat" description="PPR" evidence="2">
    <location>
        <begin position="166"/>
        <end position="200"/>
    </location>
</feature>
<protein>
    <recommendedName>
        <fullName evidence="5">Pentatricopeptide repeat-containing protein</fullName>
    </recommendedName>
</protein>
<dbReference type="PANTHER" id="PTHR47926:SF406">
    <property type="entry name" value="REPEAT (PPR) SUPERFAMILY PROTEIN, PUTATIVE-RELATED"/>
    <property type="match status" value="1"/>
</dbReference>
<dbReference type="InterPro" id="IPR046848">
    <property type="entry name" value="E_motif"/>
</dbReference>
<dbReference type="PROSITE" id="PS51375">
    <property type="entry name" value="PPR"/>
    <property type="match status" value="7"/>
</dbReference>
<dbReference type="NCBIfam" id="TIGR00756">
    <property type="entry name" value="PPR"/>
    <property type="match status" value="6"/>
</dbReference>
<feature type="repeat" description="PPR" evidence="2">
    <location>
        <begin position="65"/>
        <end position="95"/>
    </location>
</feature>
<keyword evidence="4" id="KW-1185">Reference proteome</keyword>
<feature type="repeat" description="PPR" evidence="2">
    <location>
        <begin position="298"/>
        <end position="332"/>
    </location>
</feature>
<comment type="caution">
    <text evidence="3">The sequence shown here is derived from an EMBL/GenBank/DDBJ whole genome shotgun (WGS) entry which is preliminary data.</text>
</comment>
<evidence type="ECO:0000313" key="4">
    <source>
        <dbReference type="Proteomes" id="UP000734854"/>
    </source>
</evidence>
<feature type="repeat" description="PPR" evidence="2">
    <location>
        <begin position="399"/>
        <end position="433"/>
    </location>
</feature>
<reference evidence="3 4" key="1">
    <citation type="submission" date="2020-08" db="EMBL/GenBank/DDBJ databases">
        <title>Plant Genome Project.</title>
        <authorList>
            <person name="Zhang R.-G."/>
        </authorList>
    </citation>
    <scope>NUCLEOTIDE SEQUENCE [LARGE SCALE GENOMIC DNA]</scope>
    <source>
        <tissue evidence="3">Rhizome</tissue>
    </source>
</reference>
<feature type="repeat" description="PPR" evidence="2">
    <location>
        <begin position="500"/>
        <end position="534"/>
    </location>
</feature>
<dbReference type="Pfam" id="PF01535">
    <property type="entry name" value="PPR"/>
    <property type="match status" value="5"/>
</dbReference>
<dbReference type="AlphaFoldDB" id="A0A8J5F805"/>
<name>A0A8J5F805_ZINOF</name>
<feature type="repeat" description="PPR" evidence="2">
    <location>
        <begin position="96"/>
        <end position="130"/>
    </location>
</feature>
<evidence type="ECO:0000256" key="2">
    <source>
        <dbReference type="PROSITE-ProRule" id="PRU00708"/>
    </source>
</evidence>
<gene>
    <name evidence="3" type="ORF">ZIOFF_057748</name>
</gene>
<dbReference type="GO" id="GO:0003723">
    <property type="term" value="F:RNA binding"/>
    <property type="evidence" value="ECO:0007669"/>
    <property type="project" value="InterPro"/>
</dbReference>
<dbReference type="EMBL" id="JACMSC010000016">
    <property type="protein sequence ID" value="KAG6481153.1"/>
    <property type="molecule type" value="Genomic_DNA"/>
</dbReference>
<dbReference type="InterPro" id="IPR046960">
    <property type="entry name" value="PPR_At4g14850-like_plant"/>
</dbReference>
<evidence type="ECO:0008006" key="5">
    <source>
        <dbReference type="Google" id="ProtNLM"/>
    </source>
</evidence>
<evidence type="ECO:0000256" key="1">
    <source>
        <dbReference type="ARBA" id="ARBA00022737"/>
    </source>
</evidence>
<evidence type="ECO:0000313" key="3">
    <source>
        <dbReference type="EMBL" id="KAG6481153.1"/>
    </source>
</evidence>
<dbReference type="FunFam" id="1.25.40.10:FF:000343">
    <property type="entry name" value="Pentatricopeptide repeat-containing protein At3g58590"/>
    <property type="match status" value="1"/>
</dbReference>
<dbReference type="SUPFAM" id="SSF48452">
    <property type="entry name" value="TPR-like"/>
    <property type="match status" value="1"/>
</dbReference>
<dbReference type="InterPro" id="IPR011990">
    <property type="entry name" value="TPR-like_helical_dom_sf"/>
</dbReference>
<dbReference type="FunFam" id="1.25.40.10:FF:000780">
    <property type="entry name" value="Pentatricopeptide repeat-containing protein isoform A"/>
    <property type="match status" value="1"/>
</dbReference>
<keyword evidence="1" id="KW-0677">Repeat</keyword>
<dbReference type="FunFam" id="1.25.40.10:FF:000670">
    <property type="entry name" value="Pentatricopeptide repeat-containing protein"/>
    <property type="match status" value="1"/>
</dbReference>
<dbReference type="Pfam" id="PF13041">
    <property type="entry name" value="PPR_2"/>
    <property type="match status" value="4"/>
</dbReference>
<sequence>MTFSHIFQHCSKHRDTAGGRQSHARMVASGFIPTTFVANCLIHMYVTCSNLEYAHKVFVRMPHMDIVSWNAMISGHARNGTLDVAKSLFDRMPERDVISWNSMISGFLQNGELNESIGLFLHMLQSGINPDRTTIAVILKSCAALEEVDMGTQIHGFVIKMGLDCDVVTGSALIDMYAKCKRLDESIYLFDEMPERNWVCWSALIAGCTQNEQYAVALELFLEMQRCGVGQCQSAYASVFRSCAGLSSERIGRQLHGHALKNNYSTDVVVGTAIMDMYAKCDILDDARRLFQLLPMRNLQCWNAIIVGLVRNGQGNDAIGLFKCMNHSGVGFNEISLSGVCSACAEVKRYLMGLQAHCLALKTGTIYNVCVGNAVLDMYGKCEALEEAYNVFEEMEQRDAVSWNAVIAALEQNGRYEEALLHFYQMLHYGMQPDEFTYGSVLKACAGLQSSVCGVKVHNKVIKSGLGLVSFVGSALVDMYCKCGMMGEAQKLHDRIEKQNLVSANAIISGFTLQKQSEEAQNFFSKMLNNSIEPDHFTYATVLDTCANIATIGLGMQIHAKIIKLELHKDVFISSTLVDMYAKCGNMNDSYLMFKKMIDRDLVSWNAMICGYAHHGHGLKALKIFDRMQLENVRPNHTTFLAVLRACGHVGLFDEGMSYFSLMTDHYQLEPRLEHYSCVVDIIGRGKGVSEALELIVKMPFEADDVMWRTLLSLCKIHKNVEVAEIAAKKLMMLDPEDSSSCILLSNIYANAGRWEEVSRMRRIMKESKLKKEPGCSWIEIKNEMHTFLVGDKAHPKCNEIYERLDELIAEMMWAGYLPDLETFVEDEKGERKDQLELLAVGCG</sequence>
<dbReference type="InterPro" id="IPR002885">
    <property type="entry name" value="PPR_rpt"/>
</dbReference>
<dbReference type="Proteomes" id="UP000734854">
    <property type="component" value="Unassembled WGS sequence"/>
</dbReference>
<dbReference type="FunFam" id="1.25.40.10:FF:000669">
    <property type="entry name" value="Pentatricopeptide repeat-containing protein At4g33990"/>
    <property type="match status" value="1"/>
</dbReference>
<dbReference type="InterPro" id="IPR046849">
    <property type="entry name" value="E2_motif"/>
</dbReference>
<dbReference type="FunFam" id="1.25.40.10:FF:000366">
    <property type="entry name" value="Pentatricopeptide (PPR) repeat-containing protein"/>
    <property type="match status" value="1"/>
</dbReference>
<dbReference type="FunFam" id="1.25.40.10:FF:000196">
    <property type="entry name" value="Pentatricopeptide repeat-containing protein At4g14850"/>
    <property type="match status" value="1"/>
</dbReference>
<dbReference type="FunFam" id="1.25.40.10:FF:000031">
    <property type="entry name" value="Pentatricopeptide repeat-containing protein mitochondrial"/>
    <property type="match status" value="1"/>
</dbReference>
<dbReference type="Pfam" id="PF20430">
    <property type="entry name" value="Eplus_motif"/>
    <property type="match status" value="1"/>
</dbReference>
<dbReference type="Gene3D" id="1.25.40.10">
    <property type="entry name" value="Tetratricopeptide repeat domain"/>
    <property type="match status" value="7"/>
</dbReference>
<dbReference type="GO" id="GO:0009451">
    <property type="term" value="P:RNA modification"/>
    <property type="evidence" value="ECO:0007669"/>
    <property type="project" value="InterPro"/>
</dbReference>
<accession>A0A8J5F805</accession>
<dbReference type="PANTHER" id="PTHR47926">
    <property type="entry name" value="PENTATRICOPEPTIDE REPEAT-CONTAINING PROTEIN"/>
    <property type="match status" value="1"/>
</dbReference>
<proteinExistence type="predicted"/>
<organism evidence="3 4">
    <name type="scientific">Zingiber officinale</name>
    <name type="common">Ginger</name>
    <name type="synonym">Amomum zingiber</name>
    <dbReference type="NCBI Taxonomy" id="94328"/>
    <lineage>
        <taxon>Eukaryota</taxon>
        <taxon>Viridiplantae</taxon>
        <taxon>Streptophyta</taxon>
        <taxon>Embryophyta</taxon>
        <taxon>Tracheophyta</taxon>
        <taxon>Spermatophyta</taxon>
        <taxon>Magnoliopsida</taxon>
        <taxon>Liliopsida</taxon>
        <taxon>Zingiberales</taxon>
        <taxon>Zingiberaceae</taxon>
        <taxon>Zingiber</taxon>
    </lineage>
</organism>
<feature type="repeat" description="PPR" evidence="2">
    <location>
        <begin position="601"/>
        <end position="635"/>
    </location>
</feature>
<dbReference type="Pfam" id="PF20431">
    <property type="entry name" value="E_motif"/>
    <property type="match status" value="1"/>
</dbReference>